<organism evidence="2 3">
    <name type="scientific">Aspergillus saccharolyticus JOP 1030-1</name>
    <dbReference type="NCBI Taxonomy" id="1450539"/>
    <lineage>
        <taxon>Eukaryota</taxon>
        <taxon>Fungi</taxon>
        <taxon>Dikarya</taxon>
        <taxon>Ascomycota</taxon>
        <taxon>Pezizomycotina</taxon>
        <taxon>Eurotiomycetes</taxon>
        <taxon>Eurotiomycetidae</taxon>
        <taxon>Eurotiales</taxon>
        <taxon>Aspergillaceae</taxon>
        <taxon>Aspergillus</taxon>
        <taxon>Aspergillus subgen. Circumdati</taxon>
    </lineage>
</organism>
<dbReference type="STRING" id="1450539.A0A318ZD56"/>
<keyword evidence="3" id="KW-1185">Reference proteome</keyword>
<feature type="compositionally biased region" description="Polar residues" evidence="1">
    <location>
        <begin position="62"/>
        <end position="71"/>
    </location>
</feature>
<gene>
    <name evidence="2" type="ORF">BP01DRAFT_360422</name>
</gene>
<dbReference type="RefSeq" id="XP_025427432.1">
    <property type="nucleotide sequence ID" value="XM_025575916.1"/>
</dbReference>
<evidence type="ECO:0000313" key="3">
    <source>
        <dbReference type="Proteomes" id="UP000248349"/>
    </source>
</evidence>
<protein>
    <submittedName>
        <fullName evidence="2">Uncharacterized protein</fullName>
    </submittedName>
</protein>
<proteinExistence type="predicted"/>
<dbReference type="GeneID" id="37077144"/>
<dbReference type="AlphaFoldDB" id="A0A318ZD56"/>
<dbReference type="EMBL" id="KZ821264">
    <property type="protein sequence ID" value="PYH41450.1"/>
    <property type="molecule type" value="Genomic_DNA"/>
</dbReference>
<dbReference type="Proteomes" id="UP000248349">
    <property type="component" value="Unassembled WGS sequence"/>
</dbReference>
<accession>A0A318ZD56</accession>
<feature type="compositionally biased region" description="Pro residues" evidence="1">
    <location>
        <begin position="1"/>
        <end position="10"/>
    </location>
</feature>
<evidence type="ECO:0000256" key="1">
    <source>
        <dbReference type="SAM" id="MobiDB-lite"/>
    </source>
</evidence>
<evidence type="ECO:0000313" key="2">
    <source>
        <dbReference type="EMBL" id="PYH41450.1"/>
    </source>
</evidence>
<sequence>MTTPPLPSSPAPTMDAMEMSPLPHKPAFSLVKEVELESPSLDHSMDTPMISAGPSPLEESPLVNSKDGQQE</sequence>
<feature type="region of interest" description="Disordered" evidence="1">
    <location>
        <begin position="1"/>
        <end position="71"/>
    </location>
</feature>
<name>A0A318ZD56_9EURO</name>
<reference evidence="2 3" key="1">
    <citation type="submission" date="2016-12" db="EMBL/GenBank/DDBJ databases">
        <title>The genomes of Aspergillus section Nigri reveals drivers in fungal speciation.</title>
        <authorList>
            <consortium name="DOE Joint Genome Institute"/>
            <person name="Vesth T.C."/>
            <person name="Nybo J."/>
            <person name="Theobald S."/>
            <person name="Brandl J."/>
            <person name="Frisvad J.C."/>
            <person name="Nielsen K.F."/>
            <person name="Lyhne E.K."/>
            <person name="Kogle M.E."/>
            <person name="Kuo A."/>
            <person name="Riley R."/>
            <person name="Clum A."/>
            <person name="Nolan M."/>
            <person name="Lipzen A."/>
            <person name="Salamov A."/>
            <person name="Henrissat B."/>
            <person name="Wiebenga A."/>
            <person name="De Vries R.P."/>
            <person name="Grigoriev I.V."/>
            <person name="Mortensen U.H."/>
            <person name="Andersen M.R."/>
            <person name="Baker S.E."/>
        </authorList>
    </citation>
    <scope>NUCLEOTIDE SEQUENCE [LARGE SCALE GENOMIC DNA]</scope>
    <source>
        <strain evidence="2 3">JOP 1030-1</strain>
    </source>
</reference>